<dbReference type="GO" id="GO:0008688">
    <property type="term" value="F:3-(3-hydroxyphenyl)propionate hydroxylase activity"/>
    <property type="evidence" value="ECO:0007669"/>
    <property type="project" value="UniProtKB-EC"/>
</dbReference>
<evidence type="ECO:0000313" key="5">
    <source>
        <dbReference type="EMBL" id="MBB5432300.1"/>
    </source>
</evidence>
<proteinExistence type="predicted"/>
<comment type="cofactor">
    <cofactor evidence="1">
        <name>FAD</name>
        <dbReference type="ChEBI" id="CHEBI:57692"/>
    </cofactor>
</comment>
<sequence>MSFNEPRPGGGAPRERPAEDAPVLIAGAGPVGLTAALALARFGVPSQVLEAAPEEEAAVFRRTGSKAICFQGDVLDVFDRLGVGERIITEGTTWTTARTYYRGREVRTVVFPDGAGQGGGLLPPWINISQARVEEELLAGAEADRHIRIRFGHRVTGLRQDAAGVVLRADTPDGPAELRGRYAVGADGPHSAVRRLLGTDFPGDSFGDRFLICDIRADLPFPKERRFYFDPVWNPGRQVLVHQCPDSTWRIDWQVPDGYDLEAERESGALDRRIRAIVGDRRYELLWTSVYRFHERCAARLRTGRVLLAGDAAHLYAPFGARGLNSGVQDAENLAWKIACALGSDTGAEEALLESYHTERWAAARENLRVTAATMRFLVPRTEADRRRRVDVLERAATDPEARAEIDSGRLAEPFRYADSPLTTPRGAVPPQARPDAPGPGDICPDALCTVPASVGGSGRDRTRLRRLLGPGFTVLAPGAAQARAVCRACTGLPLPLTVHALDELDTDGRIAEALGRPPGTVFAVRPDAHLCAVLSPPAGVPRQAGRDAAAEEAAAAVRAALARACGVQTPVRSG</sequence>
<name>A0A7W8QM43_9ACTN</name>
<reference evidence="5 6" key="1">
    <citation type="submission" date="2020-08" db="EMBL/GenBank/DDBJ databases">
        <title>Sequencing the genomes of 1000 actinobacteria strains.</title>
        <authorList>
            <person name="Klenk H.-P."/>
        </authorList>
    </citation>
    <scope>NUCLEOTIDE SEQUENCE [LARGE SCALE GENOMIC DNA]</scope>
    <source>
        <strain evidence="5 6">DSM 44551</strain>
    </source>
</reference>
<dbReference type="InterPro" id="IPR036188">
    <property type="entry name" value="FAD/NAD-bd_sf"/>
</dbReference>
<dbReference type="NCBIfam" id="NF006002">
    <property type="entry name" value="PRK08132.1"/>
    <property type="match status" value="1"/>
</dbReference>
<dbReference type="SUPFAM" id="SSF51905">
    <property type="entry name" value="FAD/NAD(P)-binding domain"/>
    <property type="match status" value="1"/>
</dbReference>
<evidence type="ECO:0000313" key="6">
    <source>
        <dbReference type="Proteomes" id="UP000572635"/>
    </source>
</evidence>
<dbReference type="Gene3D" id="3.40.30.120">
    <property type="match status" value="1"/>
</dbReference>
<dbReference type="GO" id="GO:0018677">
    <property type="term" value="F:pentachlorophenol monooxygenase activity"/>
    <property type="evidence" value="ECO:0007669"/>
    <property type="project" value="UniProtKB-EC"/>
</dbReference>
<dbReference type="PANTHER" id="PTHR43004">
    <property type="entry name" value="TRK SYSTEM POTASSIUM UPTAKE PROTEIN"/>
    <property type="match status" value="1"/>
</dbReference>
<dbReference type="InterPro" id="IPR050641">
    <property type="entry name" value="RIFMO-like"/>
</dbReference>
<keyword evidence="5" id="KW-0503">Monooxygenase</keyword>
<dbReference type="EC" id="1.14.13.50" evidence="5"/>
<keyword evidence="2" id="KW-0285">Flavoprotein</keyword>
<comment type="caution">
    <text evidence="5">The sequence shown here is derived from an EMBL/GenBank/DDBJ whole genome shotgun (WGS) entry which is preliminary data.</text>
</comment>
<keyword evidence="5" id="KW-0560">Oxidoreductase</keyword>
<keyword evidence="3" id="KW-0274">FAD</keyword>
<protein>
    <submittedName>
        <fullName evidence="5">Pentachlorophenol monooxygenase/3-(3-hydroxy-phenyl)propionate hydroxylase</fullName>
        <ecNumber evidence="5">1.14.13.127</ecNumber>
        <ecNumber evidence="5">1.14.13.50</ecNumber>
    </submittedName>
</protein>
<dbReference type="Gene3D" id="3.50.50.60">
    <property type="entry name" value="FAD/NAD(P)-binding domain"/>
    <property type="match status" value="1"/>
</dbReference>
<dbReference type="PRINTS" id="PR00420">
    <property type="entry name" value="RNGMNOXGNASE"/>
</dbReference>
<accession>A0A7W8QM43</accession>
<gene>
    <name evidence="5" type="ORF">HDA36_002384</name>
</gene>
<evidence type="ECO:0000259" key="4">
    <source>
        <dbReference type="Pfam" id="PF01494"/>
    </source>
</evidence>
<keyword evidence="6" id="KW-1185">Reference proteome</keyword>
<evidence type="ECO:0000256" key="1">
    <source>
        <dbReference type="ARBA" id="ARBA00001974"/>
    </source>
</evidence>
<dbReference type="AlphaFoldDB" id="A0A7W8QM43"/>
<dbReference type="GO" id="GO:0071949">
    <property type="term" value="F:FAD binding"/>
    <property type="evidence" value="ECO:0007669"/>
    <property type="project" value="InterPro"/>
</dbReference>
<dbReference type="PANTHER" id="PTHR43004:SF19">
    <property type="entry name" value="BINDING MONOOXYGENASE, PUTATIVE (JCVI)-RELATED"/>
    <property type="match status" value="1"/>
</dbReference>
<evidence type="ECO:0000256" key="3">
    <source>
        <dbReference type="ARBA" id="ARBA00022827"/>
    </source>
</evidence>
<dbReference type="InterPro" id="IPR002938">
    <property type="entry name" value="FAD-bd"/>
</dbReference>
<organism evidence="5 6">
    <name type="scientific">Nocardiopsis composta</name>
    <dbReference type="NCBI Taxonomy" id="157465"/>
    <lineage>
        <taxon>Bacteria</taxon>
        <taxon>Bacillati</taxon>
        <taxon>Actinomycetota</taxon>
        <taxon>Actinomycetes</taxon>
        <taxon>Streptosporangiales</taxon>
        <taxon>Nocardiopsidaceae</taxon>
        <taxon>Nocardiopsis</taxon>
    </lineage>
</organism>
<dbReference type="Proteomes" id="UP000572635">
    <property type="component" value="Unassembled WGS sequence"/>
</dbReference>
<dbReference type="EMBL" id="JACHDB010000001">
    <property type="protein sequence ID" value="MBB5432300.1"/>
    <property type="molecule type" value="Genomic_DNA"/>
</dbReference>
<feature type="domain" description="FAD-binding" evidence="4">
    <location>
        <begin position="21"/>
        <end position="369"/>
    </location>
</feature>
<dbReference type="Gene3D" id="3.30.70.2450">
    <property type="match status" value="1"/>
</dbReference>
<evidence type="ECO:0000256" key="2">
    <source>
        <dbReference type="ARBA" id="ARBA00022630"/>
    </source>
</evidence>
<dbReference type="EC" id="1.14.13.127" evidence="5"/>
<dbReference type="Pfam" id="PF01494">
    <property type="entry name" value="FAD_binding_3"/>
    <property type="match status" value="1"/>
</dbReference>
<dbReference type="RefSeq" id="WP_184391883.1">
    <property type="nucleotide sequence ID" value="NZ_JACHDB010000001.1"/>
</dbReference>